<dbReference type="InterPro" id="IPR045249">
    <property type="entry name" value="HARBI1-like"/>
</dbReference>
<dbReference type="Proteomes" id="UP001605036">
    <property type="component" value="Unassembled WGS sequence"/>
</dbReference>
<sequence length="219" mass="25330">MEIQSSSYMFFLSFSSLRFEDRNWWKFPRQTIMWENVHMQVWNLLEAHHLDIEWRDHCKMGYSSFLILVKHLRPFVEKGGPRAAIPIQLAVAAVLHWLAYGLPPKIVAAAYEIGTSIVEMYTQLVVHALTHPRKLGQKFKASPSAEKQREISNAFLKISGVPNMVAALDGSYIKLAQQPDEKHEPAAYWNRHDMHSVVLQAICDRQELFLDMVCFVFSM</sequence>
<reference evidence="1 2" key="1">
    <citation type="submission" date="2024-09" db="EMBL/GenBank/DDBJ databases">
        <title>Chromosome-scale assembly of Riccia fluitans.</title>
        <authorList>
            <person name="Paukszto L."/>
            <person name="Sawicki J."/>
            <person name="Karawczyk K."/>
            <person name="Piernik-Szablinska J."/>
            <person name="Szczecinska M."/>
            <person name="Mazdziarz M."/>
        </authorList>
    </citation>
    <scope>NUCLEOTIDE SEQUENCE [LARGE SCALE GENOMIC DNA]</scope>
    <source>
        <strain evidence="1">Rf_01</strain>
        <tissue evidence="1">Aerial parts of the thallus</tissue>
    </source>
</reference>
<proteinExistence type="predicted"/>
<gene>
    <name evidence="1" type="ORF">R1flu_020556</name>
</gene>
<dbReference type="EMBL" id="JBHFFA010000001">
    <property type="protein sequence ID" value="KAL2652428.1"/>
    <property type="molecule type" value="Genomic_DNA"/>
</dbReference>
<dbReference type="AlphaFoldDB" id="A0ABD1ZM28"/>
<accession>A0ABD1ZM28</accession>
<keyword evidence="2" id="KW-1185">Reference proteome</keyword>
<dbReference type="PANTHER" id="PTHR22930">
    <property type="match status" value="1"/>
</dbReference>
<protein>
    <recommendedName>
        <fullName evidence="3">Transposase</fullName>
    </recommendedName>
</protein>
<name>A0ABD1ZM28_9MARC</name>
<organism evidence="1 2">
    <name type="scientific">Riccia fluitans</name>
    <dbReference type="NCBI Taxonomy" id="41844"/>
    <lineage>
        <taxon>Eukaryota</taxon>
        <taxon>Viridiplantae</taxon>
        <taxon>Streptophyta</taxon>
        <taxon>Embryophyta</taxon>
        <taxon>Marchantiophyta</taxon>
        <taxon>Marchantiopsida</taxon>
        <taxon>Marchantiidae</taxon>
        <taxon>Marchantiales</taxon>
        <taxon>Ricciaceae</taxon>
        <taxon>Riccia</taxon>
    </lineage>
</organism>
<comment type="caution">
    <text evidence="1">The sequence shown here is derived from an EMBL/GenBank/DDBJ whole genome shotgun (WGS) entry which is preliminary data.</text>
</comment>
<dbReference type="PANTHER" id="PTHR22930:SF287">
    <property type="entry name" value="NUCLEASE HARBI1 ISOFORM X1"/>
    <property type="match status" value="1"/>
</dbReference>
<evidence type="ECO:0000313" key="1">
    <source>
        <dbReference type="EMBL" id="KAL2652428.1"/>
    </source>
</evidence>
<evidence type="ECO:0008006" key="3">
    <source>
        <dbReference type="Google" id="ProtNLM"/>
    </source>
</evidence>
<evidence type="ECO:0000313" key="2">
    <source>
        <dbReference type="Proteomes" id="UP001605036"/>
    </source>
</evidence>